<proteinExistence type="inferred from homology"/>
<keyword evidence="1" id="KW-0964">Secreted</keyword>
<protein>
    <recommendedName>
        <fullName evidence="1">Dirigent protein</fullName>
    </recommendedName>
</protein>
<dbReference type="Pfam" id="PF03018">
    <property type="entry name" value="Dirigent"/>
    <property type="match status" value="1"/>
</dbReference>
<evidence type="ECO:0000313" key="2">
    <source>
        <dbReference type="EMBL" id="GJN06720.1"/>
    </source>
</evidence>
<organism evidence="2 3">
    <name type="scientific">Eleusine coracana subsp. coracana</name>
    <dbReference type="NCBI Taxonomy" id="191504"/>
    <lineage>
        <taxon>Eukaryota</taxon>
        <taxon>Viridiplantae</taxon>
        <taxon>Streptophyta</taxon>
        <taxon>Embryophyta</taxon>
        <taxon>Tracheophyta</taxon>
        <taxon>Spermatophyta</taxon>
        <taxon>Magnoliopsida</taxon>
        <taxon>Liliopsida</taxon>
        <taxon>Poales</taxon>
        <taxon>Poaceae</taxon>
        <taxon>PACMAD clade</taxon>
        <taxon>Chloridoideae</taxon>
        <taxon>Cynodonteae</taxon>
        <taxon>Eleusininae</taxon>
        <taxon>Eleusine</taxon>
    </lineage>
</organism>
<comment type="subcellular location">
    <subcellularLocation>
        <location evidence="1">Secreted</location>
        <location evidence="1">Extracellular space</location>
        <location evidence="1">Apoplast</location>
    </subcellularLocation>
</comment>
<dbReference type="GO" id="GO:0048046">
    <property type="term" value="C:apoplast"/>
    <property type="evidence" value="ECO:0007669"/>
    <property type="project" value="UniProtKB-SubCell"/>
</dbReference>
<comment type="similarity">
    <text evidence="1">Belongs to the plant dirigent protein family.</text>
</comment>
<accession>A0AAV5D910</accession>
<comment type="subunit">
    <text evidence="1">Homodimer.</text>
</comment>
<reference evidence="2" key="1">
    <citation type="journal article" date="2018" name="DNA Res.">
        <title>Multiple hybrid de novo genome assembly of finger millet, an orphan allotetraploid crop.</title>
        <authorList>
            <person name="Hatakeyama M."/>
            <person name="Aluri S."/>
            <person name="Balachadran M.T."/>
            <person name="Sivarajan S.R."/>
            <person name="Patrignani A."/>
            <person name="Gruter S."/>
            <person name="Poveda L."/>
            <person name="Shimizu-Inatsugi R."/>
            <person name="Baeten J."/>
            <person name="Francoijs K.J."/>
            <person name="Nataraja K.N."/>
            <person name="Reddy Y.A.N."/>
            <person name="Phadnis S."/>
            <person name="Ravikumar R.L."/>
            <person name="Schlapbach R."/>
            <person name="Sreeman S.M."/>
            <person name="Shimizu K.K."/>
        </authorList>
    </citation>
    <scope>NUCLEOTIDE SEQUENCE</scope>
</reference>
<comment type="caution">
    <text evidence="2">The sequence shown here is derived from an EMBL/GenBank/DDBJ whole genome shotgun (WGS) entry which is preliminary data.</text>
</comment>
<gene>
    <name evidence="2" type="primary">ga24476</name>
    <name evidence="2" type="ORF">PR202_ga24476</name>
</gene>
<reference evidence="2" key="2">
    <citation type="submission" date="2021-12" db="EMBL/GenBank/DDBJ databases">
        <title>Resequencing data analysis of finger millet.</title>
        <authorList>
            <person name="Hatakeyama M."/>
            <person name="Aluri S."/>
            <person name="Balachadran M.T."/>
            <person name="Sivarajan S.R."/>
            <person name="Poveda L."/>
            <person name="Shimizu-Inatsugi R."/>
            <person name="Schlapbach R."/>
            <person name="Sreeman S.M."/>
            <person name="Shimizu K.K."/>
        </authorList>
    </citation>
    <scope>NUCLEOTIDE SEQUENCE</scope>
</reference>
<dbReference type="Proteomes" id="UP001054889">
    <property type="component" value="Unassembled WGS sequence"/>
</dbReference>
<keyword evidence="1" id="KW-0052">Apoplast</keyword>
<name>A0AAV5D910_ELECO</name>
<dbReference type="AlphaFoldDB" id="A0AAV5D910"/>
<dbReference type="PANTHER" id="PTHR21495">
    <property type="entry name" value="NUCLEOPORIN-RELATED"/>
    <property type="match status" value="1"/>
</dbReference>
<comment type="function">
    <text evidence="1">Dirigent proteins impart stereoselectivity on the phenoxy radical-coupling reaction, yielding optically active lignans from two molecules of coniferyl alcohol in the biosynthesis of lignans, flavonolignans, and alkaloids and thus plays a central role in plant secondary metabolism.</text>
</comment>
<evidence type="ECO:0000256" key="1">
    <source>
        <dbReference type="RuleBase" id="RU363099"/>
    </source>
</evidence>
<dbReference type="EMBL" id="BQKI01000013">
    <property type="protein sequence ID" value="GJN06720.1"/>
    <property type="molecule type" value="Genomic_DNA"/>
</dbReference>
<evidence type="ECO:0000313" key="3">
    <source>
        <dbReference type="Proteomes" id="UP001054889"/>
    </source>
</evidence>
<sequence length="113" mass="12434">MHLLFYMHDLYVIDDPLTEGPDAASHIVGRAQGFYLFASRSDQALLLYADLVFTAGKHNGSSGSVVAREAILDEARELPVTTIKMAYSGGWKVTVATDRPSRRYANAATNMRL</sequence>
<keyword evidence="3" id="KW-1185">Reference proteome</keyword>
<dbReference type="InterPro" id="IPR004265">
    <property type="entry name" value="Dirigent"/>
</dbReference>